<dbReference type="InterPro" id="IPR005062">
    <property type="entry name" value="SAC3/GANP/THP3_conserved"/>
</dbReference>
<evidence type="ECO:0000313" key="4">
    <source>
        <dbReference type="Proteomes" id="UP000439903"/>
    </source>
</evidence>
<feature type="compositionally biased region" description="Low complexity" evidence="1">
    <location>
        <begin position="241"/>
        <end position="258"/>
    </location>
</feature>
<feature type="region of interest" description="Disordered" evidence="1">
    <location>
        <begin position="224"/>
        <end position="262"/>
    </location>
</feature>
<organism evidence="3 4">
    <name type="scientific">Gigaspora margarita</name>
    <dbReference type="NCBI Taxonomy" id="4874"/>
    <lineage>
        <taxon>Eukaryota</taxon>
        <taxon>Fungi</taxon>
        <taxon>Fungi incertae sedis</taxon>
        <taxon>Mucoromycota</taxon>
        <taxon>Glomeromycotina</taxon>
        <taxon>Glomeromycetes</taxon>
        <taxon>Diversisporales</taxon>
        <taxon>Gigasporaceae</taxon>
        <taxon>Gigaspora</taxon>
    </lineage>
</organism>
<dbReference type="InterPro" id="IPR000717">
    <property type="entry name" value="PCI_dom"/>
</dbReference>
<feature type="region of interest" description="Disordered" evidence="1">
    <location>
        <begin position="1"/>
        <end position="29"/>
    </location>
</feature>
<dbReference type="Pfam" id="PF03399">
    <property type="entry name" value="SAC3_GANP"/>
    <property type="match status" value="1"/>
</dbReference>
<feature type="region of interest" description="Disordered" evidence="1">
    <location>
        <begin position="343"/>
        <end position="364"/>
    </location>
</feature>
<dbReference type="EMBL" id="WTPW01000471">
    <property type="protein sequence ID" value="KAF0508018.1"/>
    <property type="molecule type" value="Genomic_DNA"/>
</dbReference>
<reference evidence="3 4" key="1">
    <citation type="journal article" date="2019" name="Environ. Microbiol.">
        <title>At the nexus of three kingdoms: the genome of the mycorrhizal fungus Gigaspora margarita provides insights into plant, endobacterial and fungal interactions.</title>
        <authorList>
            <person name="Venice F."/>
            <person name="Ghignone S."/>
            <person name="Salvioli di Fossalunga A."/>
            <person name="Amselem J."/>
            <person name="Novero M."/>
            <person name="Xianan X."/>
            <person name="Sedzielewska Toro K."/>
            <person name="Morin E."/>
            <person name="Lipzen A."/>
            <person name="Grigoriev I.V."/>
            <person name="Henrissat B."/>
            <person name="Martin F.M."/>
            <person name="Bonfante P."/>
        </authorList>
    </citation>
    <scope>NUCLEOTIDE SEQUENCE [LARGE SCALE GENOMIC DNA]</scope>
    <source>
        <strain evidence="3 4">BEG34</strain>
    </source>
</reference>
<feature type="compositionally biased region" description="Polar residues" evidence="1">
    <location>
        <begin position="1"/>
        <end position="22"/>
    </location>
</feature>
<keyword evidence="4" id="KW-1185">Reference proteome</keyword>
<feature type="domain" description="PCI" evidence="2">
    <location>
        <begin position="475"/>
        <end position="641"/>
    </location>
</feature>
<comment type="caution">
    <text evidence="3">The sequence shown here is derived from an EMBL/GenBank/DDBJ whole genome shotgun (WGS) entry which is preliminary data.</text>
</comment>
<dbReference type="PANTHER" id="PTHR12436">
    <property type="entry name" value="80 KDA MCM3-ASSOCIATED PROTEIN"/>
    <property type="match status" value="1"/>
</dbReference>
<accession>A0A8H4AKV7</accession>
<dbReference type="Gene3D" id="1.25.40.990">
    <property type="match status" value="1"/>
</dbReference>
<evidence type="ECO:0000313" key="3">
    <source>
        <dbReference type="EMBL" id="KAF0508018.1"/>
    </source>
</evidence>
<evidence type="ECO:0000256" key="1">
    <source>
        <dbReference type="SAM" id="MobiDB-lite"/>
    </source>
</evidence>
<name>A0A8H4AKV7_GIGMA</name>
<dbReference type="GO" id="GO:0005634">
    <property type="term" value="C:nucleus"/>
    <property type="evidence" value="ECO:0007669"/>
    <property type="project" value="TreeGrafter"/>
</dbReference>
<dbReference type="PANTHER" id="PTHR12436:SF4">
    <property type="entry name" value="LEUKOCYTE RECEPTOR CLUSTER MEMBER 8"/>
    <property type="match status" value="1"/>
</dbReference>
<proteinExistence type="predicted"/>
<dbReference type="InterPro" id="IPR045107">
    <property type="entry name" value="SAC3/GANP/THP3"/>
</dbReference>
<dbReference type="PROSITE" id="PS50250">
    <property type="entry name" value="PCI"/>
    <property type="match status" value="1"/>
</dbReference>
<sequence>MGENPHYTQSWPYTYDQNQQQYPVPPGTQASDYSSLSYAALGSTQSYAQYQTSYTYQYPTSTTALPTATYPPAPLPQVTSNFQPNPPGVTSSWYSTQIPTTTSYQTPAYNTTPFDPNVYYQTYGFYPTTGAASGTYPTYAAAPGPEASNLTQNNPSFPIAPLPDSGTNTVNTVQNTVINEGKSSEVQQTTSGFANLQVNPSANNGSNNDDQKPKPLYRQIKIQQSKTLIKNNPLESPEPESTTTDQQCSTQKSQKQSTAAKEWPLSLKEYVQRSFNEAQHNIDAVERELKIIISSKMSEGLLYETDWSKMELPQSCRPSSLFRENEKRRNFLSFNQSPSDRYSFDSDECSESQKREKRAKRFQEHERINRPRWEPPVQQLDEIDVDQTIVGTCQKLEKSYLRLTSAPDPSTVRPLRILKQTLEFLKAKWVEDQNYTYICDQFKSLRQDLTVQHIKTEFTVKVYETHARIALEKSDLGEYNQCQTQLKELYRLNIPGSVMEFMAYRLLYFLYTRNRSDINALIAELTDEMKNDEAIKHALEVRSTLATSNFHKFFQLYLKAPNMGAYLMDHFIERERIAALQTLCKAFRPTLEMEFIRTELAFNDMEECYQFLSEHNSSIYILADNTLDTKNAQKSIEACVKKFEKIDIKGQI</sequence>
<evidence type="ECO:0000259" key="2">
    <source>
        <dbReference type="PROSITE" id="PS50250"/>
    </source>
</evidence>
<feature type="region of interest" description="Disordered" evidence="1">
    <location>
        <begin position="146"/>
        <end position="170"/>
    </location>
</feature>
<dbReference type="AlphaFoldDB" id="A0A8H4AKV7"/>
<gene>
    <name evidence="3" type="ORF">F8M41_018861</name>
</gene>
<feature type="compositionally biased region" description="Polar residues" evidence="1">
    <location>
        <begin position="224"/>
        <end position="234"/>
    </location>
</feature>
<dbReference type="OrthoDB" id="199574at2759"/>
<dbReference type="Proteomes" id="UP000439903">
    <property type="component" value="Unassembled WGS sequence"/>
</dbReference>
<protein>
    <submittedName>
        <fullName evidence="3">Nuclear export factor</fullName>
    </submittedName>
</protein>